<proteinExistence type="predicted"/>
<dbReference type="EMBL" id="JAPQKQ010000005">
    <property type="protein sequence ID" value="KAJ5196494.1"/>
    <property type="molecule type" value="Genomic_DNA"/>
</dbReference>
<gene>
    <name evidence="2" type="ORF">N7449_006973</name>
</gene>
<protein>
    <submittedName>
        <fullName evidence="2">Uncharacterized protein</fullName>
    </submittedName>
</protein>
<name>A0A9W9MC83_9EURO</name>
<feature type="compositionally biased region" description="Polar residues" evidence="1">
    <location>
        <begin position="82"/>
        <end position="92"/>
    </location>
</feature>
<evidence type="ECO:0000256" key="1">
    <source>
        <dbReference type="SAM" id="MobiDB-lite"/>
    </source>
</evidence>
<accession>A0A9W9MC83</accession>
<dbReference type="Proteomes" id="UP001150942">
    <property type="component" value="Unassembled WGS sequence"/>
</dbReference>
<sequence>MSRPPPQQCGNSTPERPYIDSVPRTQHRGSIPMPYPYRHEPRQIIQSSYERPILGAPPIGPRLPALAVPERNADPRYMLSSDNAYMNTQPMPQTLPPRTYQQPLGSSDARGYYNPYEERTYPTSSHARDYDSHRSWTYDVESQ</sequence>
<dbReference type="AlphaFoldDB" id="A0A9W9MC83"/>
<feature type="region of interest" description="Disordered" evidence="1">
    <location>
        <begin position="82"/>
        <end position="143"/>
    </location>
</feature>
<reference evidence="2" key="1">
    <citation type="submission" date="2022-11" db="EMBL/GenBank/DDBJ databases">
        <authorList>
            <person name="Petersen C."/>
        </authorList>
    </citation>
    <scope>NUCLEOTIDE SEQUENCE</scope>
    <source>
        <strain evidence="2">IBT 20477</strain>
    </source>
</reference>
<evidence type="ECO:0000313" key="3">
    <source>
        <dbReference type="Proteomes" id="UP001150942"/>
    </source>
</evidence>
<feature type="compositionally biased region" description="Basic and acidic residues" evidence="1">
    <location>
        <begin position="116"/>
        <end position="136"/>
    </location>
</feature>
<feature type="region of interest" description="Disordered" evidence="1">
    <location>
        <begin position="1"/>
        <end position="37"/>
    </location>
</feature>
<dbReference type="OrthoDB" id="3056235at2759"/>
<evidence type="ECO:0000313" key="2">
    <source>
        <dbReference type="EMBL" id="KAJ5196494.1"/>
    </source>
</evidence>
<organism evidence="2 3">
    <name type="scientific">Penicillium cf. viridicatum</name>
    <dbReference type="NCBI Taxonomy" id="2972119"/>
    <lineage>
        <taxon>Eukaryota</taxon>
        <taxon>Fungi</taxon>
        <taxon>Dikarya</taxon>
        <taxon>Ascomycota</taxon>
        <taxon>Pezizomycotina</taxon>
        <taxon>Eurotiomycetes</taxon>
        <taxon>Eurotiomycetidae</taxon>
        <taxon>Eurotiales</taxon>
        <taxon>Aspergillaceae</taxon>
        <taxon>Penicillium</taxon>
    </lineage>
</organism>
<comment type="caution">
    <text evidence="2">The sequence shown here is derived from an EMBL/GenBank/DDBJ whole genome shotgun (WGS) entry which is preliminary data.</text>
</comment>
<keyword evidence="3" id="KW-1185">Reference proteome</keyword>
<reference evidence="2" key="2">
    <citation type="journal article" date="2023" name="IMA Fungus">
        <title>Comparative genomic study of the Penicillium genus elucidates a diverse pangenome and 15 lateral gene transfer events.</title>
        <authorList>
            <person name="Petersen C."/>
            <person name="Sorensen T."/>
            <person name="Nielsen M.R."/>
            <person name="Sondergaard T.E."/>
            <person name="Sorensen J.L."/>
            <person name="Fitzpatrick D.A."/>
            <person name="Frisvad J.C."/>
            <person name="Nielsen K.L."/>
        </authorList>
    </citation>
    <scope>NUCLEOTIDE SEQUENCE</scope>
    <source>
        <strain evidence="2">IBT 20477</strain>
    </source>
</reference>